<dbReference type="Proteomes" id="UP001165289">
    <property type="component" value="Unassembled WGS sequence"/>
</dbReference>
<evidence type="ECO:0000313" key="5">
    <source>
        <dbReference type="Proteomes" id="UP001165289"/>
    </source>
</evidence>
<evidence type="ECO:0000256" key="1">
    <source>
        <dbReference type="ARBA" id="ARBA00022737"/>
    </source>
</evidence>
<keyword evidence="3" id="KW-0175">Coiled coil</keyword>
<dbReference type="SUPFAM" id="SSF63829">
    <property type="entry name" value="Calcium-dependent phosphotriesterase"/>
    <property type="match status" value="1"/>
</dbReference>
<keyword evidence="5" id="KW-1185">Reference proteome</keyword>
<dbReference type="Pfam" id="PF01436">
    <property type="entry name" value="NHL"/>
    <property type="match status" value="2"/>
</dbReference>
<sequence>MAGASYQLNFLSQIQNARVELETNFSRLIQNINVFKSQLLEKLQEMENEHRIEVEKEEELRRLTQCLSSTVISSNLGNRISSITDQIQHLFSENNCKLLVLDWDLSTEQILLNNFSDYIPLYTGNSSSSSSCEEVQLSLEQKYKIISIPTNTSCLAGQGCGELDDPRGVGIDDDTDHIYVADYNNHCIVVFERDGSYLREFTHKRMVNPVGIYVSGSLDRVYITIFGRDAVHCYKLDGTFIKEITHYGTTSAFNNPTGITMDSSERIYVCDQGRDRVVVFTKHLVFITVLTSQLSNPRDVKAVGSEVAILHDGEYCVSFYTRGGMFLRRVVKKGNNKQKVGHPVCFCIDSDNNILITDSTHDCIKIYRNTGFHICNIGCRGNSEGEFMEPAGIALFDDNSIVTLCDRDDDQLQVFEL</sequence>
<feature type="repeat" description="NHL" evidence="2">
    <location>
        <begin position="157"/>
        <end position="194"/>
    </location>
</feature>
<feature type="repeat" description="NHL" evidence="2">
    <location>
        <begin position="253"/>
        <end position="283"/>
    </location>
</feature>
<dbReference type="InterPro" id="IPR050952">
    <property type="entry name" value="TRIM-NHL_E3_ligases"/>
</dbReference>
<evidence type="ECO:0000256" key="3">
    <source>
        <dbReference type="SAM" id="Coils"/>
    </source>
</evidence>
<dbReference type="GO" id="GO:0008270">
    <property type="term" value="F:zinc ion binding"/>
    <property type="evidence" value="ECO:0007669"/>
    <property type="project" value="UniProtKB-KW"/>
</dbReference>
<dbReference type="InterPro" id="IPR001258">
    <property type="entry name" value="NHL_repeat"/>
</dbReference>
<evidence type="ECO:0000256" key="2">
    <source>
        <dbReference type="PROSITE-ProRule" id="PRU00504"/>
    </source>
</evidence>
<evidence type="ECO:0000313" key="4">
    <source>
        <dbReference type="EMBL" id="KAI6655962.1"/>
    </source>
</evidence>
<reference evidence="4 5" key="1">
    <citation type="journal article" date="2023" name="BMC Biol.">
        <title>The compact genome of the sponge Oopsacas minuta (Hexactinellida) is lacking key metazoan core genes.</title>
        <authorList>
            <person name="Santini S."/>
            <person name="Schenkelaars Q."/>
            <person name="Jourda C."/>
            <person name="Duchesne M."/>
            <person name="Belahbib H."/>
            <person name="Rocher C."/>
            <person name="Selva M."/>
            <person name="Riesgo A."/>
            <person name="Vervoort M."/>
            <person name="Leys S.P."/>
            <person name="Kodjabachian L."/>
            <person name="Le Bivic A."/>
            <person name="Borchiellini C."/>
            <person name="Claverie J.M."/>
            <person name="Renard E."/>
        </authorList>
    </citation>
    <scope>NUCLEOTIDE SEQUENCE [LARGE SCALE GENOMIC DNA]</scope>
    <source>
        <strain evidence="4">SPO-2</strain>
    </source>
</reference>
<dbReference type="PANTHER" id="PTHR24104:SF25">
    <property type="entry name" value="PROTEIN LIN-41"/>
    <property type="match status" value="1"/>
</dbReference>
<keyword evidence="1" id="KW-0677">Repeat</keyword>
<accession>A0AAV7K404</accession>
<dbReference type="Gene3D" id="2.120.10.30">
    <property type="entry name" value="TolB, C-terminal domain"/>
    <property type="match status" value="2"/>
</dbReference>
<dbReference type="PROSITE" id="PS51125">
    <property type="entry name" value="NHL"/>
    <property type="match status" value="2"/>
</dbReference>
<dbReference type="GO" id="GO:0061630">
    <property type="term" value="F:ubiquitin protein ligase activity"/>
    <property type="evidence" value="ECO:0007669"/>
    <property type="project" value="TreeGrafter"/>
</dbReference>
<dbReference type="GO" id="GO:0043161">
    <property type="term" value="P:proteasome-mediated ubiquitin-dependent protein catabolic process"/>
    <property type="evidence" value="ECO:0007669"/>
    <property type="project" value="TreeGrafter"/>
</dbReference>
<dbReference type="GO" id="GO:0000209">
    <property type="term" value="P:protein polyubiquitination"/>
    <property type="evidence" value="ECO:0007669"/>
    <property type="project" value="TreeGrafter"/>
</dbReference>
<organism evidence="4 5">
    <name type="scientific">Oopsacas minuta</name>
    <dbReference type="NCBI Taxonomy" id="111878"/>
    <lineage>
        <taxon>Eukaryota</taxon>
        <taxon>Metazoa</taxon>
        <taxon>Porifera</taxon>
        <taxon>Hexactinellida</taxon>
        <taxon>Hexasterophora</taxon>
        <taxon>Lyssacinosida</taxon>
        <taxon>Leucopsacidae</taxon>
        <taxon>Oopsacas</taxon>
    </lineage>
</organism>
<dbReference type="EMBL" id="JAKMXF010000166">
    <property type="protein sequence ID" value="KAI6655962.1"/>
    <property type="molecule type" value="Genomic_DNA"/>
</dbReference>
<dbReference type="CDD" id="cd05819">
    <property type="entry name" value="NHL"/>
    <property type="match status" value="1"/>
</dbReference>
<protein>
    <submittedName>
        <fullName evidence="4">Cell surface protein</fullName>
    </submittedName>
</protein>
<dbReference type="AlphaFoldDB" id="A0AAV7K404"/>
<dbReference type="InterPro" id="IPR011042">
    <property type="entry name" value="6-blade_b-propeller_TolB-like"/>
</dbReference>
<dbReference type="PANTHER" id="PTHR24104">
    <property type="entry name" value="E3 UBIQUITIN-PROTEIN LIGASE NHLRC1-RELATED"/>
    <property type="match status" value="1"/>
</dbReference>
<dbReference type="Gene3D" id="2.40.10.500">
    <property type="match status" value="1"/>
</dbReference>
<feature type="coiled-coil region" evidence="3">
    <location>
        <begin position="11"/>
        <end position="63"/>
    </location>
</feature>
<name>A0AAV7K404_9METZ</name>
<proteinExistence type="predicted"/>
<comment type="caution">
    <text evidence="4">The sequence shown here is derived from an EMBL/GenBank/DDBJ whole genome shotgun (WGS) entry which is preliminary data.</text>
</comment>
<gene>
    <name evidence="4" type="ORF">LOD99_1696</name>
</gene>